<gene>
    <name evidence="1" type="ORF">BJ508DRAFT_303672</name>
</gene>
<dbReference type="EMBL" id="ML119658">
    <property type="protein sequence ID" value="RPA84565.1"/>
    <property type="molecule type" value="Genomic_DNA"/>
</dbReference>
<evidence type="ECO:0000313" key="2">
    <source>
        <dbReference type="Proteomes" id="UP000275078"/>
    </source>
</evidence>
<dbReference type="Proteomes" id="UP000275078">
    <property type="component" value="Unassembled WGS sequence"/>
</dbReference>
<dbReference type="AlphaFoldDB" id="A0A3N4IEM8"/>
<dbReference type="Pfam" id="PF14223">
    <property type="entry name" value="Retrotran_gag_2"/>
    <property type="match status" value="1"/>
</dbReference>
<name>A0A3N4IEM8_ASCIM</name>
<proteinExistence type="predicted"/>
<sequence length="158" mass="17702">MQDPPHEEPHLPSGKLGSCGDLIAAVPKLRFLIYGENLHKLLVVTNYSAWKYRLIQLLKAEGVWQLVEDGPVDGTAQAANNQAEDQRALLIISLTIDDQEIKHISGCKSARDAWFALRNTHDLAHRPKDISSLVRDVSDMHVDFNSWVFRGHLRVSSG</sequence>
<protein>
    <submittedName>
        <fullName evidence="1">Uncharacterized protein</fullName>
    </submittedName>
</protein>
<reference evidence="1 2" key="1">
    <citation type="journal article" date="2018" name="Nat. Ecol. Evol.">
        <title>Pezizomycetes genomes reveal the molecular basis of ectomycorrhizal truffle lifestyle.</title>
        <authorList>
            <person name="Murat C."/>
            <person name="Payen T."/>
            <person name="Noel B."/>
            <person name="Kuo A."/>
            <person name="Morin E."/>
            <person name="Chen J."/>
            <person name="Kohler A."/>
            <person name="Krizsan K."/>
            <person name="Balestrini R."/>
            <person name="Da Silva C."/>
            <person name="Montanini B."/>
            <person name="Hainaut M."/>
            <person name="Levati E."/>
            <person name="Barry K.W."/>
            <person name="Belfiori B."/>
            <person name="Cichocki N."/>
            <person name="Clum A."/>
            <person name="Dockter R.B."/>
            <person name="Fauchery L."/>
            <person name="Guy J."/>
            <person name="Iotti M."/>
            <person name="Le Tacon F."/>
            <person name="Lindquist E.A."/>
            <person name="Lipzen A."/>
            <person name="Malagnac F."/>
            <person name="Mello A."/>
            <person name="Molinier V."/>
            <person name="Miyauchi S."/>
            <person name="Poulain J."/>
            <person name="Riccioni C."/>
            <person name="Rubini A."/>
            <person name="Sitrit Y."/>
            <person name="Splivallo R."/>
            <person name="Traeger S."/>
            <person name="Wang M."/>
            <person name="Zifcakova L."/>
            <person name="Wipf D."/>
            <person name="Zambonelli A."/>
            <person name="Paolocci F."/>
            <person name="Nowrousian M."/>
            <person name="Ottonello S."/>
            <person name="Baldrian P."/>
            <person name="Spatafora J.W."/>
            <person name="Henrissat B."/>
            <person name="Nagy L.G."/>
            <person name="Aury J.M."/>
            <person name="Wincker P."/>
            <person name="Grigoriev I.V."/>
            <person name="Bonfante P."/>
            <person name="Martin F.M."/>
        </authorList>
    </citation>
    <scope>NUCLEOTIDE SEQUENCE [LARGE SCALE GENOMIC DNA]</scope>
    <source>
        <strain evidence="1 2">RN42</strain>
    </source>
</reference>
<evidence type="ECO:0000313" key="1">
    <source>
        <dbReference type="EMBL" id="RPA84565.1"/>
    </source>
</evidence>
<dbReference type="OrthoDB" id="2946818at2759"/>
<organism evidence="1 2">
    <name type="scientific">Ascobolus immersus RN42</name>
    <dbReference type="NCBI Taxonomy" id="1160509"/>
    <lineage>
        <taxon>Eukaryota</taxon>
        <taxon>Fungi</taxon>
        <taxon>Dikarya</taxon>
        <taxon>Ascomycota</taxon>
        <taxon>Pezizomycotina</taxon>
        <taxon>Pezizomycetes</taxon>
        <taxon>Pezizales</taxon>
        <taxon>Ascobolaceae</taxon>
        <taxon>Ascobolus</taxon>
    </lineage>
</organism>
<accession>A0A3N4IEM8</accession>
<keyword evidence="2" id="KW-1185">Reference proteome</keyword>